<name>L5JW31_PTEAL</name>
<proteinExistence type="predicted"/>
<evidence type="ECO:0000313" key="2">
    <source>
        <dbReference type="EMBL" id="ELK03262.1"/>
    </source>
</evidence>
<dbReference type="Proteomes" id="UP000010552">
    <property type="component" value="Unassembled WGS sequence"/>
</dbReference>
<dbReference type="STRING" id="9402.L5JW31"/>
<feature type="compositionally biased region" description="Polar residues" evidence="1">
    <location>
        <begin position="159"/>
        <end position="171"/>
    </location>
</feature>
<evidence type="ECO:0000313" key="3">
    <source>
        <dbReference type="Proteomes" id="UP000010552"/>
    </source>
</evidence>
<feature type="region of interest" description="Disordered" evidence="1">
    <location>
        <begin position="159"/>
        <end position="187"/>
    </location>
</feature>
<sequence>MDCTKEMASGTGSPICLCVHISRLDLGGGGLHINHYLVSFLGNSLFSTPEFSTSTWLMFQELQKAQKKKYIKKKPLLKEVEQPRPQESNLSVTAPAPTLATTPQLLISSSPLPPPEPKQEALSGSLADHEYTARPNAFGMAQANRSTTPMAPGVFLTQRRPSVGSQSNQAGQGKRPKKGLATAKQRLGRILKIHRNGKLLL</sequence>
<reference evidence="3" key="1">
    <citation type="journal article" date="2013" name="Science">
        <title>Comparative analysis of bat genomes provides insight into the evolution of flight and immunity.</title>
        <authorList>
            <person name="Zhang G."/>
            <person name="Cowled C."/>
            <person name="Shi Z."/>
            <person name="Huang Z."/>
            <person name="Bishop-Lilly K.A."/>
            <person name="Fang X."/>
            <person name="Wynne J.W."/>
            <person name="Xiong Z."/>
            <person name="Baker M.L."/>
            <person name="Zhao W."/>
            <person name="Tachedjian M."/>
            <person name="Zhu Y."/>
            <person name="Zhou P."/>
            <person name="Jiang X."/>
            <person name="Ng J."/>
            <person name="Yang L."/>
            <person name="Wu L."/>
            <person name="Xiao J."/>
            <person name="Feng Y."/>
            <person name="Chen Y."/>
            <person name="Sun X."/>
            <person name="Zhang Y."/>
            <person name="Marsh G.A."/>
            <person name="Crameri G."/>
            <person name="Broder C.C."/>
            <person name="Frey K.G."/>
            <person name="Wang L.F."/>
            <person name="Wang J."/>
        </authorList>
    </citation>
    <scope>NUCLEOTIDE SEQUENCE [LARGE SCALE GENOMIC DNA]</scope>
</reference>
<keyword evidence="3" id="KW-1185">Reference proteome</keyword>
<feature type="region of interest" description="Disordered" evidence="1">
    <location>
        <begin position="105"/>
        <end position="124"/>
    </location>
</feature>
<dbReference type="InParanoid" id="L5JW31"/>
<dbReference type="EMBL" id="KB031112">
    <property type="protein sequence ID" value="ELK03262.1"/>
    <property type="molecule type" value="Genomic_DNA"/>
</dbReference>
<feature type="region of interest" description="Disordered" evidence="1">
    <location>
        <begin position="76"/>
        <end position="95"/>
    </location>
</feature>
<organism evidence="2 3">
    <name type="scientific">Pteropus alecto</name>
    <name type="common">Black flying fox</name>
    <dbReference type="NCBI Taxonomy" id="9402"/>
    <lineage>
        <taxon>Eukaryota</taxon>
        <taxon>Metazoa</taxon>
        <taxon>Chordata</taxon>
        <taxon>Craniata</taxon>
        <taxon>Vertebrata</taxon>
        <taxon>Euteleostomi</taxon>
        <taxon>Mammalia</taxon>
        <taxon>Eutheria</taxon>
        <taxon>Laurasiatheria</taxon>
        <taxon>Chiroptera</taxon>
        <taxon>Yinpterochiroptera</taxon>
        <taxon>Pteropodoidea</taxon>
        <taxon>Pteropodidae</taxon>
        <taxon>Pteropodinae</taxon>
        <taxon>Pteropus</taxon>
    </lineage>
</organism>
<protein>
    <submittedName>
        <fullName evidence="2">PHD finger protein 8</fullName>
    </submittedName>
</protein>
<dbReference type="AlphaFoldDB" id="L5JW31"/>
<dbReference type="eggNOG" id="KOG1633">
    <property type="taxonomic scope" value="Eukaryota"/>
</dbReference>
<accession>L5JW31</accession>
<gene>
    <name evidence="2" type="ORF">PAL_GLEAN10002013</name>
</gene>
<evidence type="ECO:0000256" key="1">
    <source>
        <dbReference type="SAM" id="MobiDB-lite"/>
    </source>
</evidence>